<dbReference type="PROSITE" id="PS50110">
    <property type="entry name" value="RESPONSE_REGULATORY"/>
    <property type="match status" value="1"/>
</dbReference>
<dbReference type="Gene3D" id="3.40.50.2300">
    <property type="match status" value="1"/>
</dbReference>
<dbReference type="InterPro" id="IPR001789">
    <property type="entry name" value="Sig_transdc_resp-reg_receiver"/>
</dbReference>
<dbReference type="InterPro" id="IPR011006">
    <property type="entry name" value="CheY-like_superfamily"/>
</dbReference>
<keyword evidence="5" id="KW-1185">Reference proteome</keyword>
<dbReference type="PANTHER" id="PTHR44591">
    <property type="entry name" value="STRESS RESPONSE REGULATOR PROTEIN 1"/>
    <property type="match status" value="1"/>
</dbReference>
<dbReference type="EMBL" id="RAPE01000003">
    <property type="protein sequence ID" value="RKF14186.1"/>
    <property type="molecule type" value="Genomic_DNA"/>
</dbReference>
<dbReference type="AlphaFoldDB" id="A0A3A8B927"/>
<dbReference type="Pfam" id="PF00072">
    <property type="entry name" value="Response_reg"/>
    <property type="match status" value="1"/>
</dbReference>
<evidence type="ECO:0000313" key="5">
    <source>
        <dbReference type="Proteomes" id="UP000281128"/>
    </source>
</evidence>
<dbReference type="OrthoDB" id="7326651at2"/>
<evidence type="ECO:0000256" key="2">
    <source>
        <dbReference type="PROSITE-ProRule" id="PRU00169"/>
    </source>
</evidence>
<evidence type="ECO:0000313" key="4">
    <source>
        <dbReference type="EMBL" id="RKF14186.1"/>
    </source>
</evidence>
<evidence type="ECO:0000259" key="3">
    <source>
        <dbReference type="PROSITE" id="PS50110"/>
    </source>
</evidence>
<accession>A0A3A8B927</accession>
<organism evidence="4 5">
    <name type="scientific">Roseovarius spongiae</name>
    <dbReference type="NCBI Taxonomy" id="2320272"/>
    <lineage>
        <taxon>Bacteria</taxon>
        <taxon>Pseudomonadati</taxon>
        <taxon>Pseudomonadota</taxon>
        <taxon>Alphaproteobacteria</taxon>
        <taxon>Rhodobacterales</taxon>
        <taxon>Roseobacteraceae</taxon>
        <taxon>Roseovarius</taxon>
    </lineage>
</organism>
<sequence length="462" mass="51173">MRISSVSISLPRNTPLSRHKFETWRFAVNPKFFHLSWRLRQHVDNYVKNRMDASAPSWSAAITSSFEGRTDIRRAAPPYIYTLLAPPVATISRCCELSHFRQGSILENHACDLPASKQQPGSPQGDPNEGRWRLNTMKIMAVDDDSISLSLLQECLAEGGYEHTTMISHPAEVLTSLTGTAIPYDCILLDIEMPGKDGIQLCAEIRQLPGYRNIPILMITKRNDHASVKKAFASGATDYITKPFEFFEVLTRIRVAERLVQERQAALDSYLAIRSDQDNDSANSDGSSITSPSVHEVAAIGSDQFLSLSTFQNYLERMVQQRGSKIDLIAVKVRQIGMIFENTSAAEFLDFLKEVAKAAVAGFGDDDMFIAHGGNGIFLCARQDGERYQSSAKESDLMKRIARYRLPAPITGKVSVEIVVGPPLPLSATSNLNFRRAVKAAIARMEKREGGIADLSMLEISG</sequence>
<dbReference type="SUPFAM" id="SSF52172">
    <property type="entry name" value="CheY-like"/>
    <property type="match status" value="1"/>
</dbReference>
<dbReference type="GO" id="GO:0000160">
    <property type="term" value="P:phosphorelay signal transduction system"/>
    <property type="evidence" value="ECO:0007669"/>
    <property type="project" value="InterPro"/>
</dbReference>
<gene>
    <name evidence="4" type="ORF">D6850_13570</name>
</gene>
<comment type="caution">
    <text evidence="4">The sequence shown here is derived from an EMBL/GenBank/DDBJ whole genome shotgun (WGS) entry which is preliminary data.</text>
</comment>
<dbReference type="PANTHER" id="PTHR44591:SF3">
    <property type="entry name" value="RESPONSE REGULATORY DOMAIN-CONTAINING PROTEIN"/>
    <property type="match status" value="1"/>
</dbReference>
<feature type="domain" description="Response regulatory" evidence="3">
    <location>
        <begin position="138"/>
        <end position="257"/>
    </location>
</feature>
<reference evidence="4 5" key="1">
    <citation type="submission" date="2018-09" db="EMBL/GenBank/DDBJ databases">
        <title>Roseovarius spongiae sp. nov., isolated from a marine sponge.</title>
        <authorList>
            <person name="Zhuang L."/>
            <person name="Luo L."/>
        </authorList>
    </citation>
    <scope>NUCLEOTIDE SEQUENCE [LARGE SCALE GENOMIC DNA]</scope>
    <source>
        <strain evidence="4 5">HN-E21</strain>
    </source>
</reference>
<dbReference type="SMART" id="SM00448">
    <property type="entry name" value="REC"/>
    <property type="match status" value="1"/>
</dbReference>
<feature type="modified residue" description="4-aspartylphosphate" evidence="2">
    <location>
        <position position="190"/>
    </location>
</feature>
<evidence type="ECO:0000256" key="1">
    <source>
        <dbReference type="ARBA" id="ARBA00022553"/>
    </source>
</evidence>
<name>A0A3A8B927_9RHOB</name>
<proteinExistence type="predicted"/>
<dbReference type="InterPro" id="IPR050595">
    <property type="entry name" value="Bact_response_regulator"/>
</dbReference>
<protein>
    <submittedName>
        <fullName evidence="4">Response regulator</fullName>
    </submittedName>
</protein>
<dbReference type="Proteomes" id="UP000281128">
    <property type="component" value="Unassembled WGS sequence"/>
</dbReference>
<keyword evidence="1 2" id="KW-0597">Phosphoprotein</keyword>